<gene>
    <name evidence="1" type="ORF">LUZ62_045693</name>
</gene>
<dbReference type="PANTHER" id="PTHR33566">
    <property type="entry name" value="EN/SPM-LIKE TRANSPOSON-RELATED"/>
    <property type="match status" value="1"/>
</dbReference>
<keyword evidence="2" id="KW-1185">Reference proteome</keyword>
<comment type="caution">
    <text evidence="1">The sequence shown here is derived from an EMBL/GenBank/DDBJ whole genome shotgun (WGS) entry which is preliminary data.</text>
</comment>
<sequence>MESSTDAQALKMQSEVLITVKFFFFLKRPEDELKKLGLKVKHHEDSLRFLKSEIDSIDEAILDKQVSLGRYHSKSPQDSTVNNLQVAEEDTLKSIMKEGGSAAALICQMKYHYSVKALKVPLMKDILGIVATLCRVNDDNLSRLLSEYLGKETMLGIVCRTYEGLKAIERYEKQGMVDVAFGLHGLGSSICRPPQGRFTVFCLENLRPFSGDFKPDDPQKKLELHKPRLPNGEQPPGFLGFAVNMIYLDHMHLSFLTPKGHGLRETLLYTLFSRLQVYKTRSDMLHAMPCISDGAISLDGGIIRSTGLFYLGSRENVEVKFPVTDITSNLPIDIRDMEEEIKLLKWRRERLLEDKKREEILLDHVKNLFSDKKKEMMEFSAQWNLTQQPKNSQLQLVLSKPNYSS</sequence>
<dbReference type="AlphaFoldDB" id="A0AAV8FVY0"/>
<dbReference type="EMBL" id="JAMFTS010000002">
    <property type="protein sequence ID" value="KAJ4794447.1"/>
    <property type="molecule type" value="Genomic_DNA"/>
</dbReference>
<accession>A0AAV8FVY0</accession>
<dbReference type="Proteomes" id="UP001140206">
    <property type="component" value="Chromosome 2"/>
</dbReference>
<reference evidence="1" key="1">
    <citation type="submission" date="2022-08" db="EMBL/GenBank/DDBJ databases">
        <authorList>
            <person name="Marques A."/>
        </authorList>
    </citation>
    <scope>NUCLEOTIDE SEQUENCE</scope>
    <source>
        <strain evidence="1">RhyPub2mFocal</strain>
        <tissue evidence="1">Leaves</tissue>
    </source>
</reference>
<dbReference type="PANTHER" id="PTHR33566:SF6">
    <property type="entry name" value="PROTEIN DEFECTIVE IN MERISTEM SILENCING 3"/>
    <property type="match status" value="1"/>
</dbReference>
<proteinExistence type="predicted"/>
<organism evidence="1 2">
    <name type="scientific">Rhynchospora pubera</name>
    <dbReference type="NCBI Taxonomy" id="906938"/>
    <lineage>
        <taxon>Eukaryota</taxon>
        <taxon>Viridiplantae</taxon>
        <taxon>Streptophyta</taxon>
        <taxon>Embryophyta</taxon>
        <taxon>Tracheophyta</taxon>
        <taxon>Spermatophyta</taxon>
        <taxon>Magnoliopsida</taxon>
        <taxon>Liliopsida</taxon>
        <taxon>Poales</taxon>
        <taxon>Cyperaceae</taxon>
        <taxon>Cyperoideae</taxon>
        <taxon>Rhynchosporeae</taxon>
        <taxon>Rhynchospora</taxon>
    </lineage>
</organism>
<name>A0AAV8FVY0_9POAL</name>
<evidence type="ECO:0000313" key="1">
    <source>
        <dbReference type="EMBL" id="KAJ4794447.1"/>
    </source>
</evidence>
<evidence type="ECO:0000313" key="2">
    <source>
        <dbReference type="Proteomes" id="UP001140206"/>
    </source>
</evidence>
<protein>
    <submittedName>
        <fullName evidence="1">Protein DEFECTIVE IN MERISTEM SILENCING 3</fullName>
    </submittedName>
</protein>